<dbReference type="EMBL" id="KK088443">
    <property type="protein sequence ID" value="EYE91619.1"/>
    <property type="molecule type" value="Genomic_DNA"/>
</dbReference>
<protein>
    <submittedName>
        <fullName evidence="2">Uncharacterized protein</fullName>
    </submittedName>
</protein>
<sequence>MSSSPESQSPSSPDSPRHLAWPVPPGPVPVPITVTHYNSHTRQHTTSTQSTIPTAGPSPSGGPTMIKSRRFYSSPLSETPNPPDTNTNLKTPLQAYGLEQREPSIAEEKPHLLRRVSHALDDIKEDFTLGLDPKGTAEKIRSRRRGSVFFEAPPSSSPAPAAASRPESARPLSIFSTAGSVDHGSSGNVGRRMSRRFSMFGGGFSQRRKRVGESISQPNLIGSSTHL</sequence>
<dbReference type="OrthoDB" id="4227585at2759"/>
<reference evidence="3" key="1">
    <citation type="journal article" date="2014" name="Nat. Commun.">
        <title>Genomic adaptations of the halophilic Dead Sea filamentous fungus Eurotium rubrum.</title>
        <authorList>
            <person name="Kis-Papo T."/>
            <person name="Weig A.R."/>
            <person name="Riley R."/>
            <person name="Persoh D."/>
            <person name="Salamov A."/>
            <person name="Sun H."/>
            <person name="Lipzen A."/>
            <person name="Wasser S.P."/>
            <person name="Rambold G."/>
            <person name="Grigoriev I.V."/>
            <person name="Nevo E."/>
        </authorList>
    </citation>
    <scope>NUCLEOTIDE SEQUENCE [LARGE SCALE GENOMIC DNA]</scope>
    <source>
        <strain evidence="3">CBS 135680</strain>
    </source>
</reference>
<feature type="region of interest" description="Disordered" evidence="1">
    <location>
        <begin position="1"/>
        <end position="68"/>
    </location>
</feature>
<evidence type="ECO:0000313" key="3">
    <source>
        <dbReference type="Proteomes" id="UP000019804"/>
    </source>
</evidence>
<feature type="compositionally biased region" description="Low complexity" evidence="1">
    <location>
        <begin position="1"/>
        <end position="14"/>
    </location>
</feature>
<dbReference type="RefSeq" id="XP_040635309.1">
    <property type="nucleotide sequence ID" value="XM_040779350.1"/>
</dbReference>
<dbReference type="Proteomes" id="UP000019804">
    <property type="component" value="Unassembled WGS sequence"/>
</dbReference>
<dbReference type="HOGENOM" id="CLU_087020_0_0_1"/>
<feature type="compositionally biased region" description="Low complexity" evidence="1">
    <location>
        <begin position="44"/>
        <end position="64"/>
    </location>
</feature>
<proteinExistence type="predicted"/>
<accession>A0A017S4T3</accession>
<dbReference type="AlphaFoldDB" id="A0A017S4T3"/>
<gene>
    <name evidence="2" type="ORF">EURHEDRAFT_380945</name>
</gene>
<organism evidence="2 3">
    <name type="scientific">Aspergillus ruber (strain CBS 135680)</name>
    <dbReference type="NCBI Taxonomy" id="1388766"/>
    <lineage>
        <taxon>Eukaryota</taxon>
        <taxon>Fungi</taxon>
        <taxon>Dikarya</taxon>
        <taxon>Ascomycota</taxon>
        <taxon>Pezizomycotina</taxon>
        <taxon>Eurotiomycetes</taxon>
        <taxon>Eurotiomycetidae</taxon>
        <taxon>Eurotiales</taxon>
        <taxon>Aspergillaceae</taxon>
        <taxon>Aspergillus</taxon>
        <taxon>Aspergillus subgen. Aspergillus</taxon>
    </lineage>
</organism>
<feature type="compositionally biased region" description="Polar residues" evidence="1">
    <location>
        <begin position="174"/>
        <end position="188"/>
    </location>
</feature>
<feature type="compositionally biased region" description="Polar residues" evidence="1">
    <location>
        <begin position="214"/>
        <end position="227"/>
    </location>
</feature>
<dbReference type="GeneID" id="63694474"/>
<evidence type="ECO:0000313" key="2">
    <source>
        <dbReference type="EMBL" id="EYE91619.1"/>
    </source>
</evidence>
<feature type="compositionally biased region" description="Low complexity" evidence="1">
    <location>
        <begin position="151"/>
        <end position="171"/>
    </location>
</feature>
<evidence type="ECO:0000256" key="1">
    <source>
        <dbReference type="SAM" id="MobiDB-lite"/>
    </source>
</evidence>
<name>A0A017S4T3_ASPRC</name>
<keyword evidence="3" id="KW-1185">Reference proteome</keyword>
<feature type="region of interest" description="Disordered" evidence="1">
    <location>
        <begin position="135"/>
        <end position="227"/>
    </location>
</feature>